<evidence type="ECO:0000256" key="2">
    <source>
        <dbReference type="SAM" id="MobiDB-lite"/>
    </source>
</evidence>
<evidence type="ECO:0000259" key="3">
    <source>
        <dbReference type="Pfam" id="PF12480"/>
    </source>
</evidence>
<feature type="compositionally biased region" description="Basic residues" evidence="2">
    <location>
        <begin position="454"/>
        <end position="478"/>
    </location>
</feature>
<dbReference type="RefSeq" id="XP_035298735.1">
    <property type="nucleotide sequence ID" value="XM_035442844.1"/>
</dbReference>
<dbReference type="PANTHER" id="PTHR16207:SF10">
    <property type="entry name" value="PROTEIN TASOR 2"/>
    <property type="match status" value="1"/>
</dbReference>
<dbReference type="GeneID" id="100766168"/>
<gene>
    <name evidence="7 10 11 12" type="primary">Tasor2</name>
</gene>
<evidence type="ECO:0000313" key="12">
    <source>
        <dbReference type="RefSeq" id="XP_035298735.1"/>
    </source>
</evidence>
<evidence type="ECO:0000313" key="8">
    <source>
        <dbReference type="Proteomes" id="UP000694386"/>
    </source>
</evidence>
<feature type="compositionally biased region" description="Polar residues" evidence="2">
    <location>
        <begin position="1727"/>
        <end position="1741"/>
    </location>
</feature>
<evidence type="ECO:0000313" key="7">
    <source>
        <dbReference type="Ensembl" id="ENSCGRP00001024946.1"/>
    </source>
</evidence>
<feature type="region of interest" description="Disordered" evidence="2">
    <location>
        <begin position="1126"/>
        <end position="1149"/>
    </location>
</feature>
<dbReference type="InterPro" id="IPR046432">
    <property type="entry name" value="TASOR"/>
</dbReference>
<dbReference type="RefSeq" id="XP_035302668.1">
    <property type="nucleotide sequence ID" value="XM_035446777.1"/>
</dbReference>
<feature type="compositionally biased region" description="Basic and acidic residues" evidence="2">
    <location>
        <begin position="1601"/>
        <end position="1613"/>
    </location>
</feature>
<dbReference type="OMA" id="VPCYIQI"/>
<keyword evidence="9" id="KW-1185">Reference proteome</keyword>
<dbReference type="GO" id="GO:0005654">
    <property type="term" value="C:nucleoplasm"/>
    <property type="evidence" value="ECO:0007669"/>
    <property type="project" value="Ensembl"/>
</dbReference>
<evidence type="ECO:0000259" key="5">
    <source>
        <dbReference type="Pfam" id="PF23314"/>
    </source>
</evidence>
<dbReference type="Pfam" id="PF12480">
    <property type="entry name" value="GARIL_Rab2_bd"/>
    <property type="match status" value="1"/>
</dbReference>
<dbReference type="Pfam" id="PF12509">
    <property type="entry name" value="DUF3715"/>
    <property type="match status" value="1"/>
</dbReference>
<evidence type="ECO:0000313" key="9">
    <source>
        <dbReference type="Proteomes" id="UP001108280"/>
    </source>
</evidence>
<feature type="region of interest" description="Disordered" evidence="2">
    <location>
        <begin position="364"/>
        <end position="386"/>
    </location>
</feature>
<organism evidence="7 8">
    <name type="scientific">Cricetulus griseus</name>
    <name type="common">Chinese hamster</name>
    <name type="synonym">Cricetulus barabensis griseus</name>
    <dbReference type="NCBI Taxonomy" id="10029"/>
    <lineage>
        <taxon>Eukaryota</taxon>
        <taxon>Metazoa</taxon>
        <taxon>Chordata</taxon>
        <taxon>Craniata</taxon>
        <taxon>Vertebrata</taxon>
        <taxon>Euteleostomi</taxon>
        <taxon>Mammalia</taxon>
        <taxon>Eutheria</taxon>
        <taxon>Euarchontoglires</taxon>
        <taxon>Glires</taxon>
        <taxon>Rodentia</taxon>
        <taxon>Myomorpha</taxon>
        <taxon>Muroidea</taxon>
        <taxon>Cricetidae</taxon>
        <taxon>Cricetinae</taxon>
        <taxon>Cricetulus</taxon>
    </lineage>
</organism>
<dbReference type="Pfam" id="PF24630">
    <property type="entry name" value="PIN_TASOR"/>
    <property type="match status" value="1"/>
</dbReference>
<feature type="region of interest" description="Disordered" evidence="2">
    <location>
        <begin position="2019"/>
        <end position="2044"/>
    </location>
</feature>
<dbReference type="InterPro" id="IPR056242">
    <property type="entry name" value="PIN_TASOR"/>
</dbReference>
<dbReference type="InterPro" id="IPR022168">
    <property type="entry name" value="GARIL-like_Rab2B-bd"/>
</dbReference>
<dbReference type="GO" id="GO:0045814">
    <property type="term" value="P:negative regulation of gene expression, epigenetic"/>
    <property type="evidence" value="ECO:0007669"/>
    <property type="project" value="InterPro"/>
</dbReference>
<dbReference type="RefSeq" id="XP_007649603.1">
    <property type="nucleotide sequence ID" value="XM_007651413.4"/>
</dbReference>
<feature type="region of interest" description="Disordered" evidence="2">
    <location>
        <begin position="414"/>
        <end position="484"/>
    </location>
</feature>
<feature type="domain" description="TASOR pseudo-PARP" evidence="4">
    <location>
        <begin position="555"/>
        <end position="704"/>
    </location>
</feature>
<feature type="domain" description="Golgi associated RAB2 interactor protein-like Rab2B-binding" evidence="3">
    <location>
        <begin position="94"/>
        <end position="166"/>
    </location>
</feature>
<sequence>MATPTYKSLLQLSQNALISPWKGQLIIQGCLLCDITLWSTHGTGIPVQLPQELDFKYVMKVSSLKESLPEAAFGRQNYLEQKVCCQDLCFDLYEVELSNKQGENIDKLIRYIKNKQLAIIKCLEDGGFFILLTSSALTPEPDFGDKQMGLHGLHLFHSPQSTGAKDLKVEDGISLKVIPILPALSHALLEAKKSLPEKGIPPNILVKHSFQDLFKVDKSLSLMALRDEMKDTAFKGKLSHAFDLAPPLEKCPSESLTQLKSYFLDPSGYTLDLSAALDLLAEHPQCPCISDGICDAGFSLVMTPDPEFLDSEMELRKETETSKKSGKPLRVKKRAVALLTPASNLRVQPKRKASTSAVMLPNKRVSLGRPLSKRTASKADSGSCNPTLKLVKGQFPQKRKRGAEVLTAQFVQKTRLDRKKQEASVSKDAPVATNAKRAKKQEKSPGRVVSRPKPSVKKSTQKRKVNVARGRRNPRTRKQPQPAEKDIALHLQSEISSNGQIDGTNLSTAQQESITVIPKGFPENSIVNCDSQALNMLADLALSSAASSIPSSELRTVPCFPELPQNNVLLSKENSLHGTTDHEYHRGVKNQKGILLPKPSSDEKIDSKLDLPFSQEENMVPCAQPLAIAQPAPAEEARESSDASQNSVAVEHSYALLLAEQSKKHLHQRKLPSPAFAKNGAKGPEAGTPIGKVMPFRHLQNTSPLQKRSEDSLTKRKSLFVSSSIKDVFCSHTVLSCDGSFKITFKCEGEYAFNLDSKYTSNSLEKTVVRALHGPWNTDLPENMEDVKLLLHMWVALFYSKKNKIMGSPRKVVEHRNPAKYVCINRSVESFDQSEIEEFSSVERYSIDHLLETKEAYEGHATNMTFPGPNCVLPFISPPTTRDLELCVQNEQKEMFTGECHLDTSGSQNFTYSCNNEVTGGKDKQELPCIPETSNVGLSGVTSAQSNGSCIPSEDKTLQSTKMVSCNDSVTQATLTTTYEGARSESMMCQKSVVGNLENKDDTLHPSLLKKTGAVQDVIHHSSPVNNNYTPSVERTDDDVEYMMINLEPVTLAFEKTAYIPIHKEVNTADKPTGFNTELVKQVSSALSIQYSLSTLEKAQTECPRDIPSLAISEYKASKCLSASSLKKKTPPESLGPLQKEIPPPTSADEGLITEALPLVKSSSYSLANDKTKCPQDSFLQTQNGFRMSLDEVLEPSQVKASSPTSATLGKKQSLNCIPAISNVSDDSSEVRNNDKSSLNQEKALQTFNSLFPKQTDLSMNKEEVSRKLSGEDSDIDLTLTVSPHPSSREEMAAGEIKQLQRAPISNLGLQSRTEEMVEPEAQVSHIKNEEISSASFMSVFPVEPREPLKETQSSDLKPGTLILSKENCSPEVTEEINVPSGFPFGPLIEEVSPASSPDPIVQTEETQPSPCCLKPHGAESEKSSNFSQIKSGDLTIPEKGNSFVGPKPSMGQDKLPQVQVQISAEMPQILNNAGIEGRVTVPGEITEFSVPSEHNENLSFSEKVQCYDTELSKSTSPPKYRGNFKPLEKLIESGNPLQAVCMENRNLDIKPFALESIVPSCSPRKVVENKSLADTLVSVTTVNAIVDMSLKETSSKKNKNICDSDLKTEGDTNKQAGSVNSASIDKTDVVPANMHPEISNFVSSSDHAQCTYFTKPVSVEPGFQTQEIQTSSLLQNVGTELHEERMDLSAIGLHSNSTSTKGEQKTIHVLQDTSKCEEEKPLNDGISPQNAHSSQNTADISKSINEEPSASFVTESVNSVCGVYKEHIVSENPNMGHKTKADSETLSRNTEISVNASMCYGPLSEDTDQDSLDCRNCKLDSENLCTLRGCHANQKDAVKDSNDSFTGLNISDNNTWVYSNKISELETHIPCRSWDTELCPISTNKCMPRYVQIPDSHGIPRTYANFTISKESRDTTRTLHSLKRHRNFTANCGLLSSWTSTWHVADDLTQNTLDLEYLRFDHKLKQIVKKVDSQQASPNTSSFSEESLIQISVRTHPSTQTADASLLRLPAKSRSPILVTVGHSDTRQQSHRRRSHSPSNLDSSSFFWREQCSQSRNLKNSERSHTVPVHLNKLKYNSTLKEGRNDISLILNEYAEFNKVMMNSDQIVSQEKELSVASAEAVSQETCQPRQSVSYKDVITDLCATLHIKLKGVMREACKSPFWFYLVETEDKSFFLRTKSILKKGGHSEIELLDFCQAFQGENETLLVIIKNEDIMSHLHQIPSLLKLKHLPSVIFAGVDSPEDILNDTYQELFRSGGFVVSDDNILESLTLVQLKEIVTILEKLNENGRWKWLLHYRENKKLKEDVRVDSIAHKKNLILKSYQSVNIIELLHYHNCDSPSPTKAENLKCLLNLQVQHISARFAVFLTDKPTVSTEVFENNGILVTNVNYFTENIQKIAAPFRSSYW</sequence>
<evidence type="ECO:0000313" key="10">
    <source>
        <dbReference type="RefSeq" id="XP_027260912.1"/>
    </source>
</evidence>
<dbReference type="CTD" id="54906"/>
<dbReference type="GO" id="GO:0005829">
    <property type="term" value="C:cytosol"/>
    <property type="evidence" value="ECO:0007669"/>
    <property type="project" value="Ensembl"/>
</dbReference>
<feature type="domain" description="TASOR PIN" evidence="6">
    <location>
        <begin position="2259"/>
        <end position="2398"/>
    </location>
</feature>
<dbReference type="KEGG" id="cge:100766168"/>
<reference evidence="10 11" key="3">
    <citation type="submission" date="2025-04" db="UniProtKB">
        <authorList>
            <consortium name="RefSeq"/>
        </authorList>
    </citation>
    <scope>IDENTIFICATION</scope>
    <source>
        <strain evidence="10 11">17A/GY</strain>
        <tissue evidence="10 11">Liver</tissue>
    </source>
</reference>
<dbReference type="Proteomes" id="UP001108280">
    <property type="component" value="Chromosome 3"/>
</dbReference>
<accession>A0A8C2MZH4</accession>
<proteinExistence type="inferred from homology"/>
<feature type="region of interest" description="Disordered" evidence="2">
    <location>
        <begin position="1715"/>
        <end position="1741"/>
    </location>
</feature>
<dbReference type="Proteomes" id="UP000694386">
    <property type="component" value="Unplaced"/>
</dbReference>
<dbReference type="PANTHER" id="PTHR16207">
    <property type="entry name" value="SET DOMAIN-CONTAINING PROTEIN"/>
    <property type="match status" value="1"/>
</dbReference>
<evidence type="ECO:0000313" key="11">
    <source>
        <dbReference type="RefSeq" id="XP_035298734.1"/>
    </source>
</evidence>
<evidence type="ECO:0000259" key="4">
    <source>
        <dbReference type="Pfam" id="PF12509"/>
    </source>
</evidence>
<dbReference type="Ensembl" id="ENSCGRT00001029192.1">
    <property type="protein sequence ID" value="ENSCGRP00001024946.1"/>
    <property type="gene ID" value="ENSCGRG00001022713.1"/>
</dbReference>
<dbReference type="InterPro" id="IPR056243">
    <property type="entry name" value="TASOR_ab_dom"/>
</dbReference>
<name>A0A8C2MZH4_CRIGR</name>
<comment type="similarity">
    <text evidence="1">Belongs to the TASOR family.</text>
</comment>
<feature type="region of interest" description="Disordered" evidence="2">
    <location>
        <begin position="673"/>
        <end position="692"/>
    </location>
</feature>
<reference evidence="7" key="4">
    <citation type="submission" date="2025-05" db="UniProtKB">
        <authorList>
            <consortium name="Ensembl"/>
        </authorList>
    </citation>
    <scope>IDENTIFICATION</scope>
</reference>
<protein>
    <submittedName>
        <fullName evidence="10 11">Protein TASOR 2 isoform X1</fullName>
    </submittedName>
    <submittedName>
        <fullName evidence="12">Protein TASOR 2 isoform X2</fullName>
    </submittedName>
    <submittedName>
        <fullName evidence="7">Transcription activation suppressor family member 2</fullName>
    </submittedName>
</protein>
<dbReference type="RefSeq" id="XP_027260912.1">
    <property type="nucleotide sequence ID" value="XM_027405111.2"/>
</dbReference>
<evidence type="ECO:0000259" key="6">
    <source>
        <dbReference type="Pfam" id="PF24630"/>
    </source>
</evidence>
<reference evidence="9" key="2">
    <citation type="journal article" date="2020" name="Biotechnol. Bioeng.">
        <title>Chromosome-scale scaffolds for the Chinese hamster reference genome assembly to facilitate the study of the CHO epigenome.</title>
        <authorList>
            <person name="Hilliard W."/>
            <person name="MacDonald M."/>
            <person name="Lee K.H."/>
        </authorList>
    </citation>
    <scope>NUCLEOTIDE SEQUENCE [LARGE SCALE GENOMIC DNA]</scope>
    <source>
        <strain evidence="9">17A/GY</strain>
    </source>
</reference>
<reference evidence="9" key="1">
    <citation type="journal article" date="2018" name="Biotechnol. Bioeng.">
        <title>A reference genome of the Chinese hamster based on a hybrid assembly strategy.</title>
        <authorList>
            <person name="Rupp O."/>
            <person name="MacDonald M.L."/>
            <person name="Li S."/>
            <person name="Dhiman H."/>
            <person name="Polson S."/>
            <person name="Griep S."/>
            <person name="Heffner K."/>
            <person name="Hernandez I."/>
            <person name="Brinkrolf K."/>
            <person name="Jadhav V."/>
            <person name="Samoudi M."/>
            <person name="Hao H."/>
            <person name="Kingham B."/>
            <person name="Goesmann A."/>
            <person name="Betenbaugh M.J."/>
            <person name="Lewis N.E."/>
            <person name="Borth N."/>
            <person name="Lee K.H."/>
        </authorList>
    </citation>
    <scope>NUCLEOTIDE SEQUENCE [LARGE SCALE GENOMIC DNA]</scope>
    <source>
        <strain evidence="9">17A/GY</strain>
    </source>
</reference>
<dbReference type="RefSeq" id="XP_035302423.1">
    <property type="nucleotide sequence ID" value="XM_035446532.1"/>
</dbReference>
<feature type="region of interest" description="Disordered" evidence="2">
    <location>
        <begin position="1601"/>
        <end position="1620"/>
    </location>
</feature>
<dbReference type="InterPro" id="IPR022188">
    <property type="entry name" value="TASOR_DUF3715"/>
</dbReference>
<evidence type="ECO:0000256" key="1">
    <source>
        <dbReference type="ARBA" id="ARBA00008058"/>
    </source>
</evidence>
<feature type="domain" description="TASOR alpha/beta" evidence="5">
    <location>
        <begin position="2160"/>
        <end position="2255"/>
    </location>
</feature>
<dbReference type="RefSeq" id="XP_035298734.1">
    <property type="nucleotide sequence ID" value="XM_035442843.1"/>
</dbReference>
<dbReference type="Pfam" id="PF23314">
    <property type="entry name" value="TASOR_alpha-beta"/>
    <property type="match status" value="1"/>
</dbReference>
<dbReference type="OrthoDB" id="5960959at2759"/>